<feature type="transmembrane region" description="Helical" evidence="2">
    <location>
        <begin position="70"/>
        <end position="91"/>
    </location>
</feature>
<dbReference type="RefSeq" id="WP_193995055.1">
    <property type="nucleotide sequence ID" value="NZ_JADEXP010000239.1"/>
</dbReference>
<feature type="transmembrane region" description="Helical" evidence="2">
    <location>
        <begin position="42"/>
        <end position="64"/>
    </location>
</feature>
<organism evidence="3 4">
    <name type="scientific">Leptolyngbya cf. ectocarpi LEGE 11479</name>
    <dbReference type="NCBI Taxonomy" id="1828722"/>
    <lineage>
        <taxon>Bacteria</taxon>
        <taxon>Bacillati</taxon>
        <taxon>Cyanobacteriota</taxon>
        <taxon>Cyanophyceae</taxon>
        <taxon>Leptolyngbyales</taxon>
        <taxon>Leptolyngbyaceae</taxon>
        <taxon>Leptolyngbya group</taxon>
        <taxon>Leptolyngbya</taxon>
    </lineage>
</organism>
<accession>A0A928ZXE0</accession>
<evidence type="ECO:0000313" key="4">
    <source>
        <dbReference type="Proteomes" id="UP000615026"/>
    </source>
</evidence>
<reference evidence="3" key="1">
    <citation type="submission" date="2020-10" db="EMBL/GenBank/DDBJ databases">
        <authorList>
            <person name="Castelo-Branco R."/>
            <person name="Eusebio N."/>
            <person name="Adriana R."/>
            <person name="Vieira A."/>
            <person name="Brugerolle De Fraissinette N."/>
            <person name="Rezende De Castro R."/>
            <person name="Schneider M.P."/>
            <person name="Vasconcelos V."/>
            <person name="Leao P.N."/>
        </authorList>
    </citation>
    <scope>NUCLEOTIDE SEQUENCE</scope>
    <source>
        <strain evidence="3">LEGE 11479</strain>
    </source>
</reference>
<dbReference type="Proteomes" id="UP000615026">
    <property type="component" value="Unassembled WGS sequence"/>
</dbReference>
<gene>
    <name evidence="3" type="ORF">IQ260_21050</name>
</gene>
<dbReference type="InterPro" id="IPR021883">
    <property type="entry name" value="LPA1-like"/>
</dbReference>
<dbReference type="AlphaFoldDB" id="A0A928ZXE0"/>
<keyword evidence="2" id="KW-0472">Membrane</keyword>
<name>A0A928ZXE0_LEPEC</name>
<keyword evidence="4" id="KW-1185">Reference proteome</keyword>
<feature type="region of interest" description="Disordered" evidence="1">
    <location>
        <begin position="1"/>
        <end position="24"/>
    </location>
</feature>
<dbReference type="EMBL" id="JADEXP010000239">
    <property type="protein sequence ID" value="MBE9069138.1"/>
    <property type="molecule type" value="Genomic_DNA"/>
</dbReference>
<dbReference type="Pfam" id="PF11998">
    <property type="entry name" value="DUF3493"/>
    <property type="match status" value="1"/>
</dbReference>
<protein>
    <submittedName>
        <fullName evidence="3">DUF3493 domain-containing protein</fullName>
    </submittedName>
</protein>
<comment type="caution">
    <text evidence="3">The sequence shown here is derived from an EMBL/GenBank/DDBJ whole genome shotgun (WGS) entry which is preliminary data.</text>
</comment>
<evidence type="ECO:0000256" key="2">
    <source>
        <dbReference type="SAM" id="Phobius"/>
    </source>
</evidence>
<evidence type="ECO:0000313" key="3">
    <source>
        <dbReference type="EMBL" id="MBE9069138.1"/>
    </source>
</evidence>
<proteinExistence type="predicted"/>
<keyword evidence="2" id="KW-0812">Transmembrane</keyword>
<keyword evidence="2" id="KW-1133">Transmembrane helix</keyword>
<evidence type="ECO:0000256" key="1">
    <source>
        <dbReference type="SAM" id="MobiDB-lite"/>
    </source>
</evidence>
<sequence>MANKSKPKATDRTPTKPPGMSQERFERLVKETQSPFKGFRKVIYGAVGISGLLGAFVFFTQLIAGRDVKTALPNLAVQMAVIGIAVILFWLEGRGEGDA</sequence>